<dbReference type="InterPro" id="IPR003018">
    <property type="entry name" value="GAF"/>
</dbReference>
<keyword evidence="4" id="KW-1185">Reference proteome</keyword>
<evidence type="ECO:0000256" key="1">
    <source>
        <dbReference type="SAM" id="Coils"/>
    </source>
</evidence>
<comment type="caution">
    <text evidence="3">The sequence shown here is derived from an EMBL/GenBank/DDBJ whole genome shotgun (WGS) entry which is preliminary data.</text>
</comment>
<dbReference type="Proteomes" id="UP000474175">
    <property type="component" value="Unassembled WGS sequence"/>
</dbReference>
<protein>
    <submittedName>
        <fullName evidence="3">GAF domain-containing protein</fullName>
    </submittedName>
</protein>
<dbReference type="RefSeq" id="WP_163947415.1">
    <property type="nucleotide sequence ID" value="NZ_JAAFZH010000004.1"/>
</dbReference>
<accession>A0A6L9L4N0</accession>
<dbReference type="EMBL" id="JAAFZH010000004">
    <property type="protein sequence ID" value="NDU95424.1"/>
    <property type="molecule type" value="Genomic_DNA"/>
</dbReference>
<dbReference type="PANTHER" id="PTHR43102:SF2">
    <property type="entry name" value="GAF DOMAIN-CONTAINING PROTEIN"/>
    <property type="match status" value="1"/>
</dbReference>
<gene>
    <name evidence="3" type="ORF">GK108_11115</name>
</gene>
<proteinExistence type="predicted"/>
<keyword evidence="1" id="KW-0175">Coiled coil</keyword>
<sequence>MKTAIPHPDETNRLVALKSYDILDSIPEQEYDEITQLASELCQTPISLISLIDDKRQWFKSTQGITDRETPREYSFCAHGILDPTEILVVPDARQDERFIGNPLVLGEPYIVFYAGAPLMNKDGYPLGSLCVIDKSPRELSQSQLNALKILAKQVVNLLELRRQNKALETLKNLLELRNTELEKMATIARQNVKPNVIQLHDTVLEVVTESLKPNPEKLSSLLKDTLKTVRIIEDGISKMQHYE</sequence>
<dbReference type="Gene3D" id="3.30.450.40">
    <property type="match status" value="1"/>
</dbReference>
<dbReference type="SMART" id="SM00065">
    <property type="entry name" value="GAF"/>
    <property type="match status" value="1"/>
</dbReference>
<feature type="coiled-coil region" evidence="1">
    <location>
        <begin position="158"/>
        <end position="185"/>
    </location>
</feature>
<feature type="domain" description="GAF" evidence="2">
    <location>
        <begin position="26"/>
        <end position="169"/>
    </location>
</feature>
<dbReference type="AlphaFoldDB" id="A0A6L9L4N0"/>
<evidence type="ECO:0000313" key="3">
    <source>
        <dbReference type="EMBL" id="NDU95424.1"/>
    </source>
</evidence>
<evidence type="ECO:0000313" key="4">
    <source>
        <dbReference type="Proteomes" id="UP000474175"/>
    </source>
</evidence>
<name>A0A6L9L4N0_9BACT</name>
<dbReference type="SUPFAM" id="SSF55781">
    <property type="entry name" value="GAF domain-like"/>
    <property type="match status" value="1"/>
</dbReference>
<reference evidence="3 4" key="1">
    <citation type="submission" date="2020-02" db="EMBL/GenBank/DDBJ databases">
        <title>Draft genome sequence of two Spirosoma agri KCTC 52727 and Spirosoma terrae KCTC 52035.</title>
        <authorList>
            <person name="Rojas J."/>
            <person name="Ambika Manirajan B."/>
            <person name="Suarez C."/>
            <person name="Ratering S."/>
            <person name="Schnell S."/>
        </authorList>
    </citation>
    <scope>NUCLEOTIDE SEQUENCE [LARGE SCALE GENOMIC DNA]</scope>
    <source>
        <strain evidence="3 4">KCTC 52035</strain>
    </source>
</reference>
<evidence type="ECO:0000259" key="2">
    <source>
        <dbReference type="SMART" id="SM00065"/>
    </source>
</evidence>
<dbReference type="InterPro" id="IPR029016">
    <property type="entry name" value="GAF-like_dom_sf"/>
</dbReference>
<dbReference type="PANTHER" id="PTHR43102">
    <property type="entry name" value="SLR1143 PROTEIN"/>
    <property type="match status" value="1"/>
</dbReference>
<organism evidence="3 4">
    <name type="scientific">Spirosoma terrae</name>
    <dbReference type="NCBI Taxonomy" id="1968276"/>
    <lineage>
        <taxon>Bacteria</taxon>
        <taxon>Pseudomonadati</taxon>
        <taxon>Bacteroidota</taxon>
        <taxon>Cytophagia</taxon>
        <taxon>Cytophagales</taxon>
        <taxon>Cytophagaceae</taxon>
        <taxon>Spirosoma</taxon>
    </lineage>
</organism>
<dbReference type="Pfam" id="PF01590">
    <property type="entry name" value="GAF"/>
    <property type="match status" value="1"/>
</dbReference>